<dbReference type="AlphaFoldDB" id="A0A3P7MGS3"/>
<evidence type="ECO:0000313" key="4">
    <source>
        <dbReference type="Proteomes" id="UP000281553"/>
    </source>
</evidence>
<feature type="domain" description="Neuroblastoma-amplified sequence N-terminal" evidence="2">
    <location>
        <begin position="352"/>
        <end position="473"/>
    </location>
</feature>
<dbReference type="OrthoDB" id="19988at2759"/>
<dbReference type="Pfam" id="PF15492">
    <property type="entry name" value="Nbas_N"/>
    <property type="match status" value="1"/>
</dbReference>
<accession>A0A3P7MGS3</accession>
<evidence type="ECO:0000259" key="2">
    <source>
        <dbReference type="Pfam" id="PF15492"/>
    </source>
</evidence>
<evidence type="ECO:0000313" key="3">
    <source>
        <dbReference type="EMBL" id="VDN17131.1"/>
    </source>
</evidence>
<feature type="non-terminal residue" evidence="3">
    <location>
        <position position="568"/>
    </location>
</feature>
<dbReference type="Proteomes" id="UP000281553">
    <property type="component" value="Unassembled WGS sequence"/>
</dbReference>
<evidence type="ECO:0000256" key="1">
    <source>
        <dbReference type="SAM" id="MobiDB-lite"/>
    </source>
</evidence>
<organism evidence="3 4">
    <name type="scientific">Dibothriocephalus latus</name>
    <name type="common">Fish tapeworm</name>
    <name type="synonym">Diphyllobothrium latum</name>
    <dbReference type="NCBI Taxonomy" id="60516"/>
    <lineage>
        <taxon>Eukaryota</taxon>
        <taxon>Metazoa</taxon>
        <taxon>Spiralia</taxon>
        <taxon>Lophotrochozoa</taxon>
        <taxon>Platyhelminthes</taxon>
        <taxon>Cestoda</taxon>
        <taxon>Eucestoda</taxon>
        <taxon>Diphyllobothriidea</taxon>
        <taxon>Diphyllobothriidae</taxon>
        <taxon>Dibothriocephalus</taxon>
    </lineage>
</organism>
<keyword evidence="4" id="KW-1185">Reference proteome</keyword>
<protein>
    <recommendedName>
        <fullName evidence="2">Neuroblastoma-amplified sequence N-terminal domain-containing protein</fullName>
    </recommendedName>
</protein>
<dbReference type="InterPro" id="IPR029145">
    <property type="entry name" value="NBAS_N"/>
</dbReference>
<sequence length="568" mass="62185">MAWARTMHLLRDYLVRRRGTATEESPTQLPATGSSQFTLYIREDLLQLDTHVPQLLISYDPLSLVPKLRRCSRLHASSHPEGSRGGTDGSPSTTPPPTSFVFTFLKQSLTDLLISVQRPSAVLSAYCHFRSSGYPWTVGYLNFNSARLVVCLGVRWLELSSTSKAPPSFTATTLEDSSIDPVTDASPSTYLPDTAGAFWADSSTSSSPRRWPLTYVDPYCQWRVLALSAPSQELQDIESVFAAVGFSNGTIEVLSLGVDPEKEEMSFAHPRIIIPPPFDNSKVQFSPLVLLHFAGDSSHLLVCRYTGHLEMWKLKPTRGQFPAQLLCRMHFKELFSGGLGAWSGAIRFTPEAAILAAVYDPERRLLLLGSEYRGLASSAPDGLTAISVSTKAPFFSLARHLLSSSSTMRRRPLLSKNLYWRGDSEDGFLMFNLSSSTDLGESLLAAIHCSHSVSVWSFPACNLLASILPDSAPPLADLSHGTLLSPCSSDLPFRVTWWRRVATEDEVAAADTGLLSAHLLATLRTNGTLTITDITTMQAHSLGNSFDSNYEHVAFDAFSVFAVQPSAS</sequence>
<proteinExistence type="predicted"/>
<feature type="region of interest" description="Disordered" evidence="1">
    <location>
        <begin position="75"/>
        <end position="94"/>
    </location>
</feature>
<gene>
    <name evidence="3" type="ORF">DILT_LOCUS12847</name>
</gene>
<dbReference type="EMBL" id="UYRU01067890">
    <property type="protein sequence ID" value="VDN17131.1"/>
    <property type="molecule type" value="Genomic_DNA"/>
</dbReference>
<reference evidence="3 4" key="1">
    <citation type="submission" date="2018-11" db="EMBL/GenBank/DDBJ databases">
        <authorList>
            <consortium name="Pathogen Informatics"/>
        </authorList>
    </citation>
    <scope>NUCLEOTIDE SEQUENCE [LARGE SCALE GENOMIC DNA]</scope>
</reference>
<name>A0A3P7MGS3_DIBLA</name>